<keyword evidence="3" id="KW-1185">Reference proteome</keyword>
<evidence type="ECO:0000313" key="3">
    <source>
        <dbReference type="Proteomes" id="UP000028073"/>
    </source>
</evidence>
<feature type="chain" id="PRO_5001760918" description="Outer membrane lipoprotein-sorting protein" evidence="1">
    <location>
        <begin position="24"/>
        <end position="457"/>
    </location>
</feature>
<dbReference type="InterPro" id="IPR010752">
    <property type="entry name" value="DUF1329"/>
</dbReference>
<dbReference type="Proteomes" id="UP000028073">
    <property type="component" value="Unassembled WGS sequence"/>
</dbReference>
<protein>
    <recommendedName>
        <fullName evidence="4">Outer membrane lipoprotein-sorting protein</fullName>
    </recommendedName>
</protein>
<keyword evidence="1" id="KW-0732">Signal</keyword>
<dbReference type="EMBL" id="JOKH01000001">
    <property type="protein sequence ID" value="KEQ19753.1"/>
    <property type="molecule type" value="Genomic_DNA"/>
</dbReference>
<proteinExistence type="predicted"/>
<reference evidence="2 3" key="1">
    <citation type="submission" date="2014-06" db="EMBL/GenBank/DDBJ databases">
        <title>Whole Genome Sequences of Three Symbiotic Endozoicomonas Bacteria.</title>
        <authorList>
            <person name="Neave M.J."/>
            <person name="Apprill A."/>
            <person name="Voolstra C.R."/>
        </authorList>
    </citation>
    <scope>NUCLEOTIDE SEQUENCE [LARGE SCALE GENOMIC DNA]</scope>
    <source>
        <strain evidence="2 3">DSM 25634</strain>
    </source>
</reference>
<accession>A0A081NMT0</accession>
<comment type="caution">
    <text evidence="2">The sequence shown here is derived from an EMBL/GenBank/DDBJ whole genome shotgun (WGS) entry which is preliminary data.</text>
</comment>
<gene>
    <name evidence="2" type="ORF">GZ78_07755</name>
</gene>
<name>A0A081NMT0_9GAMM</name>
<feature type="signal peptide" evidence="1">
    <location>
        <begin position="1"/>
        <end position="23"/>
    </location>
</feature>
<dbReference type="Pfam" id="PF07044">
    <property type="entry name" value="DUF1329"/>
    <property type="match status" value="1"/>
</dbReference>
<organism evidence="2 3">
    <name type="scientific">Endozoicomonas numazuensis</name>
    <dbReference type="NCBI Taxonomy" id="1137799"/>
    <lineage>
        <taxon>Bacteria</taxon>
        <taxon>Pseudomonadati</taxon>
        <taxon>Pseudomonadota</taxon>
        <taxon>Gammaproteobacteria</taxon>
        <taxon>Oceanospirillales</taxon>
        <taxon>Endozoicomonadaceae</taxon>
        <taxon>Endozoicomonas</taxon>
    </lineage>
</organism>
<dbReference type="STRING" id="1137799.GZ78_07755"/>
<evidence type="ECO:0008006" key="4">
    <source>
        <dbReference type="Google" id="ProtNLM"/>
    </source>
</evidence>
<dbReference type="Gene3D" id="2.50.20.10">
    <property type="entry name" value="Lipoprotein localisation LolA/LolB/LppX"/>
    <property type="match status" value="1"/>
</dbReference>
<dbReference type="AlphaFoldDB" id="A0A081NMT0"/>
<evidence type="ECO:0000256" key="1">
    <source>
        <dbReference type="SAM" id="SignalP"/>
    </source>
</evidence>
<dbReference type="CDD" id="cd16329">
    <property type="entry name" value="LolA_like"/>
    <property type="match status" value="1"/>
</dbReference>
<evidence type="ECO:0000313" key="2">
    <source>
        <dbReference type="EMBL" id="KEQ19753.1"/>
    </source>
</evidence>
<dbReference type="eggNOG" id="ENOG502Z7HQ">
    <property type="taxonomic scope" value="Bacteria"/>
</dbReference>
<sequence length="457" mass="50965">MIKKSLLAGSIVGALITATGLSAKVTPEEAAKLGKELTPVGAIRAGNAEGTIPAWNPDFKPPANYKGSGSEYPDPYADEKPLFTITAANVDKHKDKLSPGQVKLFETYPETFKMHIYPSHRDGSYSDFIQKNTVLNATRATLSEGGNGVKNAFGGAPFPIPTNGEQVAWNLNQGGTAFFDVLTTNTVVVYRDGSHLVGKRKVTTRAPYFDPSSSIETFQGSNSPRLYQIVERFLPSRDKGKSILVHEPADQSVNPRSAWSYTPGVRRVRRAPTVAYDSPQGLGNFNPVDSSYGFNGATDKYDWKLLGKTELYIPYNSYKFENAEEPMDQLLTAGHANPDLMRYELHRVWKVEATLKADERNVFKTRVLYVDEDSWVPSIVDLYDGRDVLWRVTMLNSINMFDLPGVKRRASMYHDLLSREYLVDTLNNYIDSQQPINTNVKDVAYFKPGTLRKLGVR</sequence>